<comment type="caution">
    <text evidence="1">The sequence shown here is derived from an EMBL/GenBank/DDBJ whole genome shotgun (WGS) entry which is preliminary data.</text>
</comment>
<dbReference type="EMBL" id="CAJJDM010000038">
    <property type="protein sequence ID" value="CAD8066616.1"/>
    <property type="molecule type" value="Genomic_DNA"/>
</dbReference>
<dbReference type="AlphaFoldDB" id="A0A8S1LQ06"/>
<sequence>MPNHFNLNNANSKQSNYFSLMYDILQLLHFSRRIPNLQLIPLIIQQLYPSNLLSQPKQLQKLKIHQGCIFCLLICRNCENIILSGNLDFTFKFWSQHSKRSCQQTINSETA</sequence>
<evidence type="ECO:0000313" key="1">
    <source>
        <dbReference type="EMBL" id="CAD8066616.1"/>
    </source>
</evidence>
<organism evidence="1 2">
    <name type="scientific">Paramecium primaurelia</name>
    <dbReference type="NCBI Taxonomy" id="5886"/>
    <lineage>
        <taxon>Eukaryota</taxon>
        <taxon>Sar</taxon>
        <taxon>Alveolata</taxon>
        <taxon>Ciliophora</taxon>
        <taxon>Intramacronucleata</taxon>
        <taxon>Oligohymenophorea</taxon>
        <taxon>Peniculida</taxon>
        <taxon>Parameciidae</taxon>
        <taxon>Paramecium</taxon>
    </lineage>
</organism>
<gene>
    <name evidence="1" type="ORF">PPRIM_AZ9-3.1.T0390204</name>
</gene>
<proteinExistence type="predicted"/>
<evidence type="ECO:0000313" key="2">
    <source>
        <dbReference type="Proteomes" id="UP000688137"/>
    </source>
</evidence>
<protein>
    <submittedName>
        <fullName evidence="1">Uncharacterized protein</fullName>
    </submittedName>
</protein>
<accession>A0A8S1LQ06</accession>
<keyword evidence="2" id="KW-1185">Reference proteome</keyword>
<name>A0A8S1LQ06_PARPR</name>
<reference evidence="1" key="1">
    <citation type="submission" date="2021-01" db="EMBL/GenBank/DDBJ databases">
        <authorList>
            <consortium name="Genoscope - CEA"/>
            <person name="William W."/>
        </authorList>
    </citation>
    <scope>NUCLEOTIDE SEQUENCE</scope>
</reference>
<dbReference type="Proteomes" id="UP000688137">
    <property type="component" value="Unassembled WGS sequence"/>
</dbReference>